<sequence length="129" mass="14521">MKKIGMYLNYFVTGMGFGAISYLCILTFIYPGAAPTTKGVVSIFIISGLIGILSMIFKTDLPITVAIIIHLFGTFIAFVAMAMINHWGIGLRSITIFFLIYLIIWLILISEQKRIIKQLNARIKDKKRT</sequence>
<feature type="transmembrane region" description="Helical" evidence="1">
    <location>
        <begin position="39"/>
        <end position="57"/>
    </location>
</feature>
<feature type="transmembrane region" description="Helical" evidence="1">
    <location>
        <begin position="90"/>
        <end position="109"/>
    </location>
</feature>
<reference evidence="2 3" key="1">
    <citation type="submission" date="2018-07" db="EMBL/GenBank/DDBJ databases">
        <title>Genome sequences of six Lactobacillus spp. isolated from bumble bee guts.</title>
        <authorList>
            <person name="Motta E.V.S."/>
            <person name="Moran N.A."/>
        </authorList>
    </citation>
    <scope>NUCLEOTIDE SEQUENCE [LARGE SCALE GENOMIC DNA]</scope>
    <source>
        <strain evidence="2 3">OCC3</strain>
    </source>
</reference>
<keyword evidence="1" id="KW-0472">Membrane</keyword>
<protein>
    <submittedName>
        <fullName evidence="2">DUF3021 domain-containing protein</fullName>
    </submittedName>
</protein>
<accession>A0A396SR18</accession>
<comment type="caution">
    <text evidence="2">The sequence shown here is derived from an EMBL/GenBank/DDBJ whole genome shotgun (WGS) entry which is preliminary data.</text>
</comment>
<dbReference type="Proteomes" id="UP000265862">
    <property type="component" value="Unassembled WGS sequence"/>
</dbReference>
<evidence type="ECO:0000313" key="3">
    <source>
        <dbReference type="Proteomes" id="UP000265862"/>
    </source>
</evidence>
<dbReference type="AlphaFoldDB" id="A0A396SR18"/>
<dbReference type="RefSeq" id="WP_118895992.1">
    <property type="nucleotide sequence ID" value="NZ_QOCT01000004.1"/>
</dbReference>
<evidence type="ECO:0000313" key="2">
    <source>
        <dbReference type="EMBL" id="RHW54076.1"/>
    </source>
</evidence>
<evidence type="ECO:0000256" key="1">
    <source>
        <dbReference type="SAM" id="Phobius"/>
    </source>
</evidence>
<dbReference type="Pfam" id="PF11457">
    <property type="entry name" value="DUF3021"/>
    <property type="match status" value="1"/>
</dbReference>
<organism evidence="2 3">
    <name type="scientific">Lactobacillus bombicola</name>
    <dbReference type="NCBI Taxonomy" id="1505723"/>
    <lineage>
        <taxon>Bacteria</taxon>
        <taxon>Bacillati</taxon>
        <taxon>Bacillota</taxon>
        <taxon>Bacilli</taxon>
        <taxon>Lactobacillales</taxon>
        <taxon>Lactobacillaceae</taxon>
        <taxon>Lactobacillus</taxon>
    </lineage>
</organism>
<name>A0A396SR18_9LACO</name>
<dbReference type="EMBL" id="QOCV01000008">
    <property type="protein sequence ID" value="RHW54076.1"/>
    <property type="molecule type" value="Genomic_DNA"/>
</dbReference>
<proteinExistence type="predicted"/>
<feature type="transmembrane region" description="Helical" evidence="1">
    <location>
        <begin position="7"/>
        <end position="33"/>
    </location>
</feature>
<keyword evidence="1" id="KW-1133">Transmembrane helix</keyword>
<gene>
    <name evidence="2" type="ORF">DS835_06100</name>
</gene>
<keyword evidence="1" id="KW-0812">Transmembrane</keyword>
<feature type="transmembrane region" description="Helical" evidence="1">
    <location>
        <begin position="64"/>
        <end position="84"/>
    </location>
</feature>
<dbReference type="InterPro" id="IPR021560">
    <property type="entry name" value="DUF3021"/>
</dbReference>